<evidence type="ECO:0000313" key="9">
    <source>
        <dbReference type="EMBL" id="KGX91066.1"/>
    </source>
</evidence>
<dbReference type="RefSeq" id="WP_026800978.1">
    <property type="nucleotide sequence ID" value="NZ_AULI01000011.1"/>
</dbReference>
<keyword evidence="2 7" id="KW-0813">Transport</keyword>
<keyword evidence="6 7" id="KW-0472">Membrane</keyword>
<feature type="domain" description="ABC transmembrane type-1" evidence="8">
    <location>
        <begin position="68"/>
        <end position="259"/>
    </location>
</feature>
<dbReference type="PROSITE" id="PS50928">
    <property type="entry name" value="ABC_TM1"/>
    <property type="match status" value="1"/>
</dbReference>
<evidence type="ECO:0000256" key="6">
    <source>
        <dbReference type="ARBA" id="ARBA00023136"/>
    </source>
</evidence>
<dbReference type="Proteomes" id="UP000030528">
    <property type="component" value="Unassembled WGS sequence"/>
</dbReference>
<organism evidence="9 10">
    <name type="scientific">Pontibacillus halophilus JSM 076056 = DSM 19796</name>
    <dbReference type="NCBI Taxonomy" id="1385510"/>
    <lineage>
        <taxon>Bacteria</taxon>
        <taxon>Bacillati</taxon>
        <taxon>Bacillota</taxon>
        <taxon>Bacilli</taxon>
        <taxon>Bacillales</taxon>
        <taxon>Bacillaceae</taxon>
        <taxon>Pontibacillus</taxon>
    </lineage>
</organism>
<reference evidence="9 10" key="1">
    <citation type="submission" date="2013-08" db="EMBL/GenBank/DDBJ databases">
        <authorList>
            <person name="Huang J."/>
            <person name="Wang G."/>
        </authorList>
    </citation>
    <scope>NUCLEOTIDE SEQUENCE [LARGE SCALE GENOMIC DNA]</scope>
    <source>
        <strain evidence="9 10">JSM 076056</strain>
    </source>
</reference>
<dbReference type="Pfam" id="PF00528">
    <property type="entry name" value="BPD_transp_1"/>
    <property type="match status" value="1"/>
</dbReference>
<dbReference type="Gene3D" id="1.10.3720.10">
    <property type="entry name" value="MetI-like"/>
    <property type="match status" value="1"/>
</dbReference>
<protein>
    <submittedName>
        <fullName evidence="9">ABC transporter permease</fullName>
    </submittedName>
</protein>
<evidence type="ECO:0000256" key="4">
    <source>
        <dbReference type="ARBA" id="ARBA00022692"/>
    </source>
</evidence>
<evidence type="ECO:0000256" key="3">
    <source>
        <dbReference type="ARBA" id="ARBA00022475"/>
    </source>
</evidence>
<dbReference type="STRING" id="1385510.GCA_000425205_02662"/>
<evidence type="ECO:0000313" key="10">
    <source>
        <dbReference type="Proteomes" id="UP000030528"/>
    </source>
</evidence>
<dbReference type="GO" id="GO:0055085">
    <property type="term" value="P:transmembrane transport"/>
    <property type="evidence" value="ECO:0007669"/>
    <property type="project" value="InterPro"/>
</dbReference>
<dbReference type="SUPFAM" id="SSF161098">
    <property type="entry name" value="MetI-like"/>
    <property type="match status" value="1"/>
</dbReference>
<feature type="transmembrane region" description="Helical" evidence="7">
    <location>
        <begin position="240"/>
        <end position="259"/>
    </location>
</feature>
<dbReference type="InterPro" id="IPR035906">
    <property type="entry name" value="MetI-like_sf"/>
</dbReference>
<dbReference type="CDD" id="cd06261">
    <property type="entry name" value="TM_PBP2"/>
    <property type="match status" value="1"/>
</dbReference>
<dbReference type="eggNOG" id="COG0395">
    <property type="taxonomic scope" value="Bacteria"/>
</dbReference>
<comment type="subcellular location">
    <subcellularLocation>
        <location evidence="1 7">Cell membrane</location>
        <topology evidence="1 7">Multi-pass membrane protein</topology>
    </subcellularLocation>
</comment>
<gene>
    <name evidence="9" type="ORF">N781_04975</name>
</gene>
<keyword evidence="5 7" id="KW-1133">Transmembrane helix</keyword>
<dbReference type="InterPro" id="IPR000515">
    <property type="entry name" value="MetI-like"/>
</dbReference>
<name>A0A0A5GCY8_9BACI</name>
<dbReference type="GO" id="GO:0005886">
    <property type="term" value="C:plasma membrane"/>
    <property type="evidence" value="ECO:0007669"/>
    <property type="project" value="UniProtKB-SubCell"/>
</dbReference>
<proteinExistence type="inferred from homology"/>
<dbReference type="PANTHER" id="PTHR43744:SF12">
    <property type="entry name" value="ABC TRANSPORTER PERMEASE PROTEIN MG189-RELATED"/>
    <property type="match status" value="1"/>
</dbReference>
<evidence type="ECO:0000256" key="1">
    <source>
        <dbReference type="ARBA" id="ARBA00004651"/>
    </source>
</evidence>
<evidence type="ECO:0000256" key="5">
    <source>
        <dbReference type="ARBA" id="ARBA00022989"/>
    </source>
</evidence>
<feature type="transmembrane region" description="Helical" evidence="7">
    <location>
        <begin position="67"/>
        <end position="93"/>
    </location>
</feature>
<dbReference type="OrthoDB" id="9772609at2"/>
<feature type="transmembrane region" description="Helical" evidence="7">
    <location>
        <begin position="105"/>
        <end position="125"/>
    </location>
</feature>
<sequence>MNQGRKNWLVTSLLIVGTVLVLLPLYLTITIALKTPQEMSDPLLSLPDQWRFQNFIDAIQMTDFFGALFNSVTVTLFVVLFTLLSNSLVAYAIARNMHKRFYKFLFYYFVSAMFVPFPIIMLPIVKQTAVWNLDNPIGLILLYVVYGLAFNVFIYVGYIKSIPKELEEAAIIDGASTWGVFWRVIFPLLTPMNATVGILTCLWAWNDFMLPLVILSDPDYATLPLVQYIFQSEFSTNYNLAFASYLMALAPMVLVYVFAQKWIISGVMKGSIK</sequence>
<accession>A0A0A5GCY8</accession>
<evidence type="ECO:0000256" key="7">
    <source>
        <dbReference type="RuleBase" id="RU363032"/>
    </source>
</evidence>
<keyword evidence="3" id="KW-1003">Cell membrane</keyword>
<comment type="similarity">
    <text evidence="7">Belongs to the binding-protein-dependent transport system permease family.</text>
</comment>
<comment type="caution">
    <text evidence="9">The sequence shown here is derived from an EMBL/GenBank/DDBJ whole genome shotgun (WGS) entry which is preliminary data.</text>
</comment>
<evidence type="ECO:0000259" key="8">
    <source>
        <dbReference type="PROSITE" id="PS50928"/>
    </source>
</evidence>
<evidence type="ECO:0000256" key="2">
    <source>
        <dbReference type="ARBA" id="ARBA00022448"/>
    </source>
</evidence>
<dbReference type="PANTHER" id="PTHR43744">
    <property type="entry name" value="ABC TRANSPORTER PERMEASE PROTEIN MG189-RELATED-RELATED"/>
    <property type="match status" value="1"/>
</dbReference>
<keyword evidence="10" id="KW-1185">Reference proteome</keyword>
<keyword evidence="4 7" id="KW-0812">Transmembrane</keyword>
<dbReference type="EMBL" id="AVPE01000011">
    <property type="protein sequence ID" value="KGX91066.1"/>
    <property type="molecule type" value="Genomic_DNA"/>
</dbReference>
<feature type="transmembrane region" description="Helical" evidence="7">
    <location>
        <begin position="180"/>
        <end position="205"/>
    </location>
</feature>
<feature type="transmembrane region" description="Helical" evidence="7">
    <location>
        <begin position="137"/>
        <end position="159"/>
    </location>
</feature>
<dbReference type="AlphaFoldDB" id="A0A0A5GCY8"/>
<feature type="transmembrane region" description="Helical" evidence="7">
    <location>
        <begin position="12"/>
        <end position="33"/>
    </location>
</feature>